<sequence>MGFIRRIVAKIKKSTGIHHKTVLNEKENQLNVDKHNAASNLLINKSGGQPW</sequence>
<keyword evidence="2" id="KW-1185">Reference proteome</keyword>
<dbReference type="EMBL" id="CP104013">
    <property type="protein sequence ID" value="UYP47186.1"/>
    <property type="molecule type" value="Genomic_DNA"/>
</dbReference>
<reference evidence="1" key="1">
    <citation type="submission" date="2022-09" db="EMBL/GenBank/DDBJ databases">
        <title>Actin cytoskeleton and complex cell architecture in an #Asgard archaeon.</title>
        <authorList>
            <person name="Ponce Toledo R.I."/>
            <person name="Schleper C."/>
            <person name="Rodrigues Oliveira T."/>
            <person name="Wollweber F."/>
            <person name="Xu J."/>
            <person name="Rittmann S."/>
            <person name="Klingl A."/>
            <person name="Pilhofer M."/>
        </authorList>
    </citation>
    <scope>NUCLEOTIDE SEQUENCE</scope>
    <source>
        <strain evidence="1">B-35</strain>
    </source>
</reference>
<accession>A0ABY6HUI3</accession>
<evidence type="ECO:0000313" key="1">
    <source>
        <dbReference type="EMBL" id="UYP47186.1"/>
    </source>
</evidence>
<evidence type="ECO:0000313" key="2">
    <source>
        <dbReference type="Proteomes" id="UP001208689"/>
    </source>
</evidence>
<name>A0ABY6HUI3_9ARCH</name>
<proteinExistence type="predicted"/>
<organism evidence="1 2">
    <name type="scientific">Candidatus Lokiarchaeum ossiferum</name>
    <dbReference type="NCBI Taxonomy" id="2951803"/>
    <lineage>
        <taxon>Archaea</taxon>
        <taxon>Promethearchaeati</taxon>
        <taxon>Promethearchaeota</taxon>
        <taxon>Promethearchaeia</taxon>
        <taxon>Promethearchaeales</taxon>
        <taxon>Promethearchaeaceae</taxon>
        <taxon>Candidatus Lokiarchaeum</taxon>
    </lineage>
</organism>
<protein>
    <submittedName>
        <fullName evidence="1">Uncharacterized protein</fullName>
    </submittedName>
</protein>
<gene>
    <name evidence="1" type="ORF">NEF87_003471</name>
</gene>
<dbReference type="Proteomes" id="UP001208689">
    <property type="component" value="Chromosome"/>
</dbReference>